<dbReference type="EC" id="4.4.1.13" evidence="2"/>
<dbReference type="Pfam" id="PF00155">
    <property type="entry name" value="Aminotran_1_2"/>
    <property type="match status" value="1"/>
</dbReference>
<protein>
    <recommendedName>
        <fullName evidence="2">cysteine-S-conjugate beta-lyase</fullName>
        <ecNumber evidence="2">4.4.1.13</ecNumber>
    </recommendedName>
</protein>
<dbReference type="RefSeq" id="WP_344791189.1">
    <property type="nucleotide sequence ID" value="NZ_BAABBV010000001.1"/>
</dbReference>
<dbReference type="InterPro" id="IPR015421">
    <property type="entry name" value="PyrdxlP-dep_Trfase_major"/>
</dbReference>
<dbReference type="EMBL" id="BAABBV010000001">
    <property type="protein sequence ID" value="GAA4160058.1"/>
    <property type="molecule type" value="Genomic_DNA"/>
</dbReference>
<organism evidence="7 8">
    <name type="scientific">Gryllotalpicola daejeonensis</name>
    <dbReference type="NCBI Taxonomy" id="993087"/>
    <lineage>
        <taxon>Bacteria</taxon>
        <taxon>Bacillati</taxon>
        <taxon>Actinomycetota</taxon>
        <taxon>Actinomycetes</taxon>
        <taxon>Micrococcales</taxon>
        <taxon>Microbacteriaceae</taxon>
        <taxon>Gryllotalpicola</taxon>
    </lineage>
</organism>
<dbReference type="PANTHER" id="PTHR43525:SF2">
    <property type="entry name" value="CYSTATHIONINE BETA-LYASE-RELATED"/>
    <property type="match status" value="1"/>
</dbReference>
<comment type="similarity">
    <text evidence="5">Belongs to the class-II pyridoxal-phosphate-dependent aminotransferase family. MalY/PatB cystathionine beta-lyase subfamily.</text>
</comment>
<keyword evidence="7" id="KW-0032">Aminotransferase</keyword>
<evidence type="ECO:0000256" key="5">
    <source>
        <dbReference type="ARBA" id="ARBA00037974"/>
    </source>
</evidence>
<evidence type="ECO:0000256" key="3">
    <source>
        <dbReference type="ARBA" id="ARBA00022898"/>
    </source>
</evidence>
<proteinExistence type="inferred from homology"/>
<dbReference type="Gene3D" id="3.40.640.10">
    <property type="entry name" value="Type I PLP-dependent aspartate aminotransferase-like (Major domain)"/>
    <property type="match status" value="1"/>
</dbReference>
<reference evidence="7" key="1">
    <citation type="journal article" date="2014" name="Int. J. Syst. Evol. Microbiol.">
        <title>Complete genome of a new Firmicutes species belonging to the dominant human colonic microbiota ('Ruminococcus bicirculans') reveals two chromosomes and a selective capacity to utilize plant glucans.</title>
        <authorList>
            <consortium name="NISC Comparative Sequencing Program"/>
            <person name="Wegmann U."/>
            <person name="Louis P."/>
            <person name="Goesmann A."/>
            <person name="Henrissat B."/>
            <person name="Duncan S.H."/>
            <person name="Flint H.J."/>
        </authorList>
    </citation>
    <scope>NUCLEOTIDE SEQUENCE</scope>
    <source>
        <strain evidence="7">JCM 17590</strain>
    </source>
</reference>
<feature type="domain" description="Aminotransferase class I/classII large" evidence="6">
    <location>
        <begin position="35"/>
        <end position="380"/>
    </location>
</feature>
<comment type="caution">
    <text evidence="7">The sequence shown here is derived from an EMBL/GenBank/DDBJ whole genome shotgun (WGS) entry which is preliminary data.</text>
</comment>
<name>A0ABP7ZJE1_9MICO</name>
<evidence type="ECO:0000313" key="7">
    <source>
        <dbReference type="EMBL" id="GAA4160058.1"/>
    </source>
</evidence>
<dbReference type="InterPro" id="IPR015424">
    <property type="entry name" value="PyrdxlP-dep_Trfase"/>
</dbReference>
<dbReference type="InterPro" id="IPR051798">
    <property type="entry name" value="Class-II_PLP-Dep_Aminotrans"/>
</dbReference>
<dbReference type="SUPFAM" id="SSF53383">
    <property type="entry name" value="PLP-dependent transferases"/>
    <property type="match status" value="1"/>
</dbReference>
<sequence length="391" mass="42370">MEPTRAESLDRLRRRTSSKWRAFGDDKLPMFVAEMDYPLAPVIKVALHEAVELGDTGYVDPRSGGRAAARALADFARDRWDWGPDPEGMKTTTDVSVVVVESLRRLIDPGDGVIITPPVYPPFFQFVPEAGGTVVEVPLVDDGEEWSLDFTGIDAAFAAGARGILLCNPHNPLGLVHSREQLEQLSAIVEKHGGFVVSDEIHGPLVHTDAAFTPYLDVSDAAREHGIAAHSASKAFNLAGLKCGLFVTAGERMRALLRSLPEEVVYRTGLFGAIATRVGLSEGRDWLDGTIAAIESNRRLLSQLLAEKLPLARYREPRASYLAWLDLNEYGWGEDPARVLRRQAGVVLSNGPHFGTQGRGFARMNIACAPELLVEAVDRLADAAAASAVAG</sequence>
<evidence type="ECO:0000256" key="4">
    <source>
        <dbReference type="ARBA" id="ARBA00023239"/>
    </source>
</evidence>
<gene>
    <name evidence="7" type="ORF">GCM10022286_15540</name>
</gene>
<keyword evidence="4" id="KW-0456">Lyase</keyword>
<evidence type="ECO:0000313" key="8">
    <source>
        <dbReference type="Proteomes" id="UP001415169"/>
    </source>
</evidence>
<keyword evidence="8" id="KW-1185">Reference proteome</keyword>
<evidence type="ECO:0000256" key="2">
    <source>
        <dbReference type="ARBA" id="ARBA00012224"/>
    </source>
</evidence>
<evidence type="ECO:0000256" key="1">
    <source>
        <dbReference type="ARBA" id="ARBA00001933"/>
    </source>
</evidence>
<dbReference type="Proteomes" id="UP001415169">
    <property type="component" value="Unassembled WGS sequence"/>
</dbReference>
<evidence type="ECO:0000259" key="6">
    <source>
        <dbReference type="Pfam" id="PF00155"/>
    </source>
</evidence>
<dbReference type="InterPro" id="IPR015422">
    <property type="entry name" value="PyrdxlP-dep_Trfase_small"/>
</dbReference>
<keyword evidence="7" id="KW-0808">Transferase</keyword>
<dbReference type="InterPro" id="IPR004839">
    <property type="entry name" value="Aminotransferase_I/II_large"/>
</dbReference>
<dbReference type="GO" id="GO:0008483">
    <property type="term" value="F:transaminase activity"/>
    <property type="evidence" value="ECO:0007669"/>
    <property type="project" value="UniProtKB-KW"/>
</dbReference>
<reference evidence="7" key="2">
    <citation type="submission" date="2023-12" db="EMBL/GenBank/DDBJ databases">
        <authorList>
            <person name="Sun Q."/>
            <person name="Inoue M."/>
        </authorList>
    </citation>
    <scope>NUCLEOTIDE SEQUENCE</scope>
    <source>
        <strain evidence="7">JCM 17590</strain>
    </source>
</reference>
<dbReference type="Gene3D" id="3.90.1150.10">
    <property type="entry name" value="Aspartate Aminotransferase, domain 1"/>
    <property type="match status" value="1"/>
</dbReference>
<dbReference type="PANTHER" id="PTHR43525">
    <property type="entry name" value="PROTEIN MALY"/>
    <property type="match status" value="1"/>
</dbReference>
<comment type="cofactor">
    <cofactor evidence="1">
        <name>pyridoxal 5'-phosphate</name>
        <dbReference type="ChEBI" id="CHEBI:597326"/>
    </cofactor>
</comment>
<dbReference type="CDD" id="cd00609">
    <property type="entry name" value="AAT_like"/>
    <property type="match status" value="1"/>
</dbReference>
<accession>A0ABP7ZJE1</accession>
<keyword evidence="3" id="KW-0663">Pyridoxal phosphate</keyword>